<dbReference type="CDD" id="cd02440">
    <property type="entry name" value="AdoMet_MTases"/>
    <property type="match status" value="1"/>
</dbReference>
<dbReference type="Gene3D" id="3.40.50.150">
    <property type="entry name" value="Vaccinia Virus protein VP39"/>
    <property type="match status" value="1"/>
</dbReference>
<organism evidence="5 6">
    <name type="scientific">Brevibacterium paucivorans</name>
    <dbReference type="NCBI Taxonomy" id="170994"/>
    <lineage>
        <taxon>Bacteria</taxon>
        <taxon>Bacillati</taxon>
        <taxon>Actinomycetota</taxon>
        <taxon>Actinomycetes</taxon>
        <taxon>Micrococcales</taxon>
        <taxon>Brevibacteriaceae</taxon>
        <taxon>Brevibacterium</taxon>
    </lineage>
</organism>
<dbReference type="Proteomes" id="UP000235598">
    <property type="component" value="Unassembled WGS sequence"/>
</dbReference>
<dbReference type="InterPro" id="IPR029063">
    <property type="entry name" value="SAM-dependent_MTases_sf"/>
</dbReference>
<feature type="domain" description="RNA-binding S4" evidence="4">
    <location>
        <begin position="2"/>
        <end position="63"/>
    </location>
</feature>
<dbReference type="PIRSF" id="PIRSF005578">
    <property type="entry name" value="TlyA"/>
    <property type="match status" value="1"/>
</dbReference>
<dbReference type="EMBL" id="PNHK01000001">
    <property type="protein sequence ID" value="PMD06659.1"/>
    <property type="molecule type" value="Genomic_DNA"/>
</dbReference>
<evidence type="ECO:0000256" key="3">
    <source>
        <dbReference type="PROSITE-ProRule" id="PRU00182"/>
    </source>
</evidence>
<reference evidence="5 6" key="1">
    <citation type="submission" date="2017-09" db="EMBL/GenBank/DDBJ databases">
        <title>Bacterial strain isolated from the female urinary microbiota.</title>
        <authorList>
            <person name="Thomas-White K."/>
            <person name="Kumar N."/>
            <person name="Forster S."/>
            <person name="Putonti C."/>
            <person name="Lawley T."/>
            <person name="Wolfe A.J."/>
        </authorList>
    </citation>
    <scope>NUCLEOTIDE SEQUENCE [LARGE SCALE GENOMIC DNA]</scope>
    <source>
        <strain evidence="5 6">UMB1301</strain>
    </source>
</reference>
<dbReference type="GO" id="GO:0003723">
    <property type="term" value="F:RNA binding"/>
    <property type="evidence" value="ECO:0007669"/>
    <property type="project" value="UniProtKB-KW"/>
</dbReference>
<dbReference type="Pfam" id="PF01728">
    <property type="entry name" value="FtsJ"/>
    <property type="match status" value="1"/>
</dbReference>
<dbReference type="GO" id="GO:0008168">
    <property type="term" value="F:methyltransferase activity"/>
    <property type="evidence" value="ECO:0007669"/>
    <property type="project" value="UniProtKB-KW"/>
</dbReference>
<dbReference type="InterPro" id="IPR002877">
    <property type="entry name" value="RNA_MeTrfase_FtsJ_dom"/>
</dbReference>
<dbReference type="GO" id="GO:0032259">
    <property type="term" value="P:methylation"/>
    <property type="evidence" value="ECO:0007669"/>
    <property type="project" value="UniProtKB-KW"/>
</dbReference>
<dbReference type="RefSeq" id="WP_102238301.1">
    <property type="nucleotide sequence ID" value="NZ_BAAAIM010000005.1"/>
</dbReference>
<evidence type="ECO:0000256" key="2">
    <source>
        <dbReference type="ARBA" id="ARBA00029460"/>
    </source>
</evidence>
<dbReference type="AlphaFoldDB" id="A0A2N6VRE7"/>
<dbReference type="PROSITE" id="PS50889">
    <property type="entry name" value="S4"/>
    <property type="match status" value="1"/>
</dbReference>
<name>A0A2N6VRE7_9MICO</name>
<dbReference type="Pfam" id="PF01479">
    <property type="entry name" value="S4"/>
    <property type="match status" value="1"/>
</dbReference>
<keyword evidence="5" id="KW-0489">Methyltransferase</keyword>
<dbReference type="NCBIfam" id="TIGR00478">
    <property type="entry name" value="tly"/>
    <property type="match status" value="1"/>
</dbReference>
<dbReference type="OrthoDB" id="9784736at2"/>
<dbReference type="SMART" id="SM00363">
    <property type="entry name" value="S4"/>
    <property type="match status" value="1"/>
</dbReference>
<proteinExistence type="inferred from homology"/>
<dbReference type="SUPFAM" id="SSF53335">
    <property type="entry name" value="S-adenosyl-L-methionine-dependent methyltransferases"/>
    <property type="match status" value="1"/>
</dbReference>
<keyword evidence="5" id="KW-0808">Transferase</keyword>
<dbReference type="PANTHER" id="PTHR32319">
    <property type="entry name" value="BACTERIAL HEMOLYSIN-LIKE PROTEIN"/>
    <property type="match status" value="1"/>
</dbReference>
<dbReference type="InterPro" id="IPR047048">
    <property type="entry name" value="TlyA"/>
</dbReference>
<dbReference type="PANTHER" id="PTHR32319:SF0">
    <property type="entry name" value="BACTERIAL HEMOLYSIN-LIKE PROTEIN"/>
    <property type="match status" value="1"/>
</dbReference>
<comment type="similarity">
    <text evidence="2">Belongs to the TlyA family.</text>
</comment>
<dbReference type="CDD" id="cd00165">
    <property type="entry name" value="S4"/>
    <property type="match status" value="1"/>
</dbReference>
<dbReference type="Gene3D" id="3.10.290.10">
    <property type="entry name" value="RNA-binding S4 domain"/>
    <property type="match status" value="1"/>
</dbReference>
<protein>
    <submittedName>
        <fullName evidence="5">TlyA family rRNA (Cytidine-2'-O)-methyltransferase</fullName>
    </submittedName>
</protein>
<keyword evidence="1 3" id="KW-0694">RNA-binding</keyword>
<dbReference type="InterPro" id="IPR002942">
    <property type="entry name" value="S4_RNA-bd"/>
</dbReference>
<sequence>MPRLDTELVARGLVASRNRAAREIAAGNVTVNGHPVTKPSHAVGPHDQLALTQADPWVARSAHKLLGAFSDLGIDRVDGLTCLDAGASTGGFTQVLLTNGAAHVYAVDVGHDQLHASLRTDPRVTNLEGHNLRELTPEWTRGEVDLVVADVSFISLTLFIDRLMHVTRPGGHLLLMVKPQFELDRSALDKHGVVTSEQKRHEAVDRVITHMRSAGAHILRTHESHLPGPSGNIEYFVYAESPVVSQGEVT</sequence>
<evidence type="ECO:0000313" key="6">
    <source>
        <dbReference type="Proteomes" id="UP000235598"/>
    </source>
</evidence>
<dbReference type="InterPro" id="IPR036986">
    <property type="entry name" value="S4_RNA-bd_sf"/>
</dbReference>
<evidence type="ECO:0000256" key="1">
    <source>
        <dbReference type="ARBA" id="ARBA00022884"/>
    </source>
</evidence>
<gene>
    <name evidence="5" type="ORF">CJ199_04715</name>
</gene>
<comment type="caution">
    <text evidence="5">The sequence shown here is derived from an EMBL/GenBank/DDBJ whole genome shotgun (WGS) entry which is preliminary data.</text>
</comment>
<accession>A0A2N6VRE7</accession>
<dbReference type="InterPro" id="IPR004538">
    <property type="entry name" value="Hemolysin_A/TlyA"/>
</dbReference>
<evidence type="ECO:0000259" key="4">
    <source>
        <dbReference type="SMART" id="SM00363"/>
    </source>
</evidence>
<dbReference type="SUPFAM" id="SSF55174">
    <property type="entry name" value="Alpha-L RNA-binding motif"/>
    <property type="match status" value="1"/>
</dbReference>
<evidence type="ECO:0000313" key="5">
    <source>
        <dbReference type="EMBL" id="PMD06659.1"/>
    </source>
</evidence>